<proteinExistence type="predicted"/>
<sequence>MKEYTQVKIFTHHEDTKDTKIIFFFVSFVSSW</sequence>
<evidence type="ECO:0000313" key="2">
    <source>
        <dbReference type="Proteomes" id="UP000240010"/>
    </source>
</evidence>
<reference evidence="1 2" key="1">
    <citation type="submission" date="2018-02" db="EMBL/GenBank/DDBJ databases">
        <title>Subsurface microbial communities from deep shales in Ohio and West Virginia, USA.</title>
        <authorList>
            <person name="Wrighton K."/>
        </authorList>
    </citation>
    <scope>NUCLEOTIDE SEQUENCE [LARGE SCALE GENOMIC DNA]</scope>
    <source>
        <strain evidence="1 2">OWC-DMM</strain>
    </source>
</reference>
<accession>A0A2S6HL13</accession>
<dbReference type="Proteomes" id="UP000240010">
    <property type="component" value="Unassembled WGS sequence"/>
</dbReference>
<organism evidence="1 2">
    <name type="scientific">Methylobacter tundripaludum</name>
    <dbReference type="NCBI Taxonomy" id="173365"/>
    <lineage>
        <taxon>Bacteria</taxon>
        <taxon>Pseudomonadati</taxon>
        <taxon>Pseudomonadota</taxon>
        <taxon>Gammaproteobacteria</taxon>
        <taxon>Methylococcales</taxon>
        <taxon>Methylococcaceae</taxon>
        <taxon>Methylobacter</taxon>
    </lineage>
</organism>
<protein>
    <submittedName>
        <fullName evidence="1">Uncharacterized protein</fullName>
    </submittedName>
</protein>
<dbReference type="EMBL" id="PTIZ01000001">
    <property type="protein sequence ID" value="PPK78051.1"/>
    <property type="molecule type" value="Genomic_DNA"/>
</dbReference>
<gene>
    <name evidence="1" type="ORF">B0F87_101433</name>
</gene>
<comment type="caution">
    <text evidence="1">The sequence shown here is derived from an EMBL/GenBank/DDBJ whole genome shotgun (WGS) entry which is preliminary data.</text>
</comment>
<name>A0A2S6HL13_9GAMM</name>
<dbReference type="AlphaFoldDB" id="A0A2S6HL13"/>
<evidence type="ECO:0000313" key="1">
    <source>
        <dbReference type="EMBL" id="PPK78051.1"/>
    </source>
</evidence>